<dbReference type="InterPro" id="IPR019734">
    <property type="entry name" value="TPR_rpt"/>
</dbReference>
<dbReference type="SUPFAM" id="SSF48452">
    <property type="entry name" value="TPR-like"/>
    <property type="match status" value="1"/>
</dbReference>
<evidence type="ECO:0000256" key="1">
    <source>
        <dbReference type="SAM" id="MobiDB-lite"/>
    </source>
</evidence>
<organism evidence="4">
    <name type="scientific">Ziziphus jujuba</name>
    <name type="common">Chinese jujube</name>
    <name type="synonym">Ziziphus sativa</name>
    <dbReference type="NCBI Taxonomy" id="326968"/>
    <lineage>
        <taxon>Eukaryota</taxon>
        <taxon>Viridiplantae</taxon>
        <taxon>Streptophyta</taxon>
        <taxon>Embryophyta</taxon>
        <taxon>Tracheophyta</taxon>
        <taxon>Spermatophyta</taxon>
        <taxon>Magnoliopsida</taxon>
        <taxon>eudicotyledons</taxon>
        <taxon>Gunneridae</taxon>
        <taxon>Pentapetalae</taxon>
        <taxon>rosids</taxon>
        <taxon>fabids</taxon>
        <taxon>Rosales</taxon>
        <taxon>Rhamnaceae</taxon>
        <taxon>Paliureae</taxon>
        <taxon>Ziziphus</taxon>
    </lineage>
</organism>
<dbReference type="PANTHER" id="PTHR47697">
    <property type="entry name" value="OS03G0340700 PROTEIN"/>
    <property type="match status" value="1"/>
</dbReference>
<proteinExistence type="predicted"/>
<dbReference type="Gene3D" id="1.25.40.10">
    <property type="entry name" value="Tetratricopeptide repeat domain"/>
    <property type="match status" value="1"/>
</dbReference>
<dbReference type="InterPro" id="IPR011990">
    <property type="entry name" value="TPR-like_helical_dom_sf"/>
</dbReference>
<evidence type="ECO:0000313" key="3">
    <source>
        <dbReference type="RefSeq" id="XP_015899866.3"/>
    </source>
</evidence>
<reference evidence="4" key="1">
    <citation type="submission" date="2022-04" db="UniProtKB">
        <authorList>
            <consortium name="RefSeq"/>
        </authorList>
    </citation>
    <scope>IDENTIFICATION</scope>
    <source>
        <tissue evidence="4">In vitro plantlets</tissue>
        <tissue evidence="3 5">Seedling</tissue>
    </source>
</reference>
<accession>A0A6P4BBV3</accession>
<dbReference type="SMART" id="SM00028">
    <property type="entry name" value="TPR"/>
    <property type="match status" value="3"/>
</dbReference>
<feature type="region of interest" description="Disordered" evidence="1">
    <location>
        <begin position="1"/>
        <end position="106"/>
    </location>
</feature>
<feature type="compositionally biased region" description="Polar residues" evidence="1">
    <location>
        <begin position="55"/>
        <end position="72"/>
    </location>
</feature>
<feature type="compositionally biased region" description="Low complexity" evidence="1">
    <location>
        <begin position="93"/>
        <end position="106"/>
    </location>
</feature>
<evidence type="ECO:0000313" key="2">
    <source>
        <dbReference type="Proteomes" id="UP001652623"/>
    </source>
</evidence>
<evidence type="ECO:0000313" key="5">
    <source>
        <dbReference type="RefSeq" id="XP_015899867.3"/>
    </source>
</evidence>
<sequence length="501" mass="51700">MNSNRGKNFDFDLGIGSSQPKSLNEQKNRTSSYSSYSSSSSSSSSSSFSSSYSSTQTRPAWQPNKPSWTHQPAPNLASGPTSMVGDIFGKTWSSTPSGSSTGIGITNKNPNLFGDLVGSAMGGHGKSNANVPLKNATPISMASSGAATNKSSFSMGNMADSLPKTSAHSTNTGGTWGSSGGFNNISTNNNNYNKNSNLGGPSMKSMGSSGGGGGIGIGSKKDPFGSFVDFGSKQSSSLNSGTKSDKVGSTGGDAFGNFQNASKSSSNSNFAHSSNSAKNDNFMGSNSGSGLNMNDFGMPKNQTPPAQSSSADPLGMFFSASTPSAGGAAAATTNNGVGGQQTSEVDDWGLDSEFGGGSDVGGSTIELEGLPPPPAGVSASVAKNKGMDNYKQGQYADAIKWLSWAVILLEKAGDHATNVEVLSSRASCYKEVGEYKKAVADCTKVLEQDDANVAVLVQRALLYESMEKYRLGAEDLRTVLKVDPLNRIARSTIHRLNKLAD</sequence>
<feature type="compositionally biased region" description="Low complexity" evidence="1">
    <location>
        <begin position="31"/>
        <end position="54"/>
    </location>
</feature>
<protein>
    <submittedName>
        <fullName evidence="3 5">Uncharacterized protein LOC107433129</fullName>
    </submittedName>
    <submittedName>
        <fullName evidence="4">uncharacterized protein DDB_G0271670</fullName>
    </submittedName>
</protein>
<gene>
    <name evidence="3 4 5" type="primary">LOC107433129</name>
</gene>
<dbReference type="KEGG" id="zju:107433129"/>
<feature type="compositionally biased region" description="Gly residues" evidence="1">
    <location>
        <begin position="208"/>
        <end position="217"/>
    </location>
</feature>
<feature type="region of interest" description="Disordered" evidence="1">
    <location>
        <begin position="231"/>
        <end position="314"/>
    </location>
</feature>
<feature type="compositionally biased region" description="Low complexity" evidence="1">
    <location>
        <begin position="257"/>
        <end position="279"/>
    </location>
</feature>
<dbReference type="GeneID" id="107433129"/>
<dbReference type="RefSeq" id="XP_015899867.1">
    <property type="nucleotide sequence ID" value="XM_016044381.2"/>
</dbReference>
<dbReference type="AlphaFoldDB" id="A0A6P4BBV3"/>
<feature type="compositionally biased region" description="Polar residues" evidence="1">
    <location>
        <begin position="16"/>
        <end position="25"/>
    </location>
</feature>
<name>A0A6P4BBV3_ZIZJJ</name>
<dbReference type="RefSeq" id="XP_015899867.3">
    <property type="nucleotide sequence ID" value="XM_016044381.4"/>
</dbReference>
<dbReference type="RefSeq" id="XP_015899866.3">
    <property type="nucleotide sequence ID" value="XM_016044380.4"/>
</dbReference>
<dbReference type="SMR" id="A0A6P4BBV3"/>
<feature type="region of interest" description="Disordered" evidence="1">
    <location>
        <begin position="193"/>
        <end position="217"/>
    </location>
</feature>
<feature type="compositionally biased region" description="Low complexity" evidence="1">
    <location>
        <begin position="193"/>
        <end position="207"/>
    </location>
</feature>
<feature type="compositionally biased region" description="Polar residues" evidence="1">
    <location>
        <begin position="282"/>
        <end position="292"/>
    </location>
</feature>
<dbReference type="PANTHER" id="PTHR47697:SF1">
    <property type="entry name" value="OS03G0340700 PROTEIN"/>
    <property type="match status" value="1"/>
</dbReference>
<dbReference type="Proteomes" id="UP001652623">
    <property type="component" value="Chromosome 11"/>
</dbReference>
<feature type="compositionally biased region" description="Polar residues" evidence="1">
    <location>
        <begin position="232"/>
        <end position="242"/>
    </location>
</feature>
<evidence type="ECO:0000313" key="4">
    <source>
        <dbReference type="RefSeq" id="XP_015899867.1"/>
    </source>
</evidence>
<keyword evidence="2" id="KW-1185">Reference proteome</keyword>
<feature type="compositionally biased region" description="Polar residues" evidence="1">
    <location>
        <begin position="300"/>
        <end position="311"/>
    </location>
</feature>
<feature type="region of interest" description="Disordered" evidence="1">
    <location>
        <begin position="157"/>
        <end position="179"/>
    </location>
</feature>